<gene>
    <name evidence="1" type="ORF">J2S18_000285</name>
</gene>
<dbReference type="Proteomes" id="UP001228504">
    <property type="component" value="Unassembled WGS sequence"/>
</dbReference>
<evidence type="ECO:0000313" key="2">
    <source>
        <dbReference type="Proteomes" id="UP001228504"/>
    </source>
</evidence>
<sequence length="43" mass="5134">MNYREVFISRIRNNSSKNKYTRKSLSSLNLKDLKRLSEKLSSK</sequence>
<reference evidence="1 2" key="1">
    <citation type="submission" date="2023-07" db="EMBL/GenBank/DDBJ databases">
        <title>Genomic Encyclopedia of Type Strains, Phase IV (KMG-IV): sequencing the most valuable type-strain genomes for metagenomic binning, comparative biology and taxonomic classification.</title>
        <authorList>
            <person name="Goeker M."/>
        </authorList>
    </citation>
    <scope>NUCLEOTIDE SEQUENCE [LARGE SCALE GENOMIC DNA]</scope>
    <source>
        <strain evidence="1 2">DSM 20694</strain>
    </source>
</reference>
<accession>A0ABT9UP01</accession>
<dbReference type="RefSeq" id="WP_307482282.1">
    <property type="nucleotide sequence ID" value="NZ_JAUSUF010000001.1"/>
</dbReference>
<comment type="caution">
    <text evidence="1">The sequence shown here is derived from an EMBL/GenBank/DDBJ whole genome shotgun (WGS) entry which is preliminary data.</text>
</comment>
<keyword evidence="2" id="KW-1185">Reference proteome</keyword>
<evidence type="ECO:0000313" key="1">
    <source>
        <dbReference type="EMBL" id="MDQ0148368.1"/>
    </source>
</evidence>
<organism evidence="1 2">
    <name type="scientific">Eubacterium multiforme</name>
    <dbReference type="NCBI Taxonomy" id="83339"/>
    <lineage>
        <taxon>Bacteria</taxon>
        <taxon>Bacillati</taxon>
        <taxon>Bacillota</taxon>
        <taxon>Clostridia</taxon>
        <taxon>Eubacteriales</taxon>
        <taxon>Eubacteriaceae</taxon>
        <taxon>Eubacterium</taxon>
    </lineage>
</organism>
<name>A0ABT9UP01_9FIRM</name>
<proteinExistence type="predicted"/>
<dbReference type="EMBL" id="JAUSUF010000001">
    <property type="protein sequence ID" value="MDQ0148368.1"/>
    <property type="molecule type" value="Genomic_DNA"/>
</dbReference>
<protein>
    <submittedName>
        <fullName evidence="1">Uncharacterized protein</fullName>
    </submittedName>
</protein>